<protein>
    <submittedName>
        <fullName evidence="1">Uncharacterized protein</fullName>
    </submittedName>
</protein>
<accession>A0AAU9TN89</accession>
<reference evidence="1" key="1">
    <citation type="submission" date="2022-03" db="EMBL/GenBank/DDBJ databases">
        <authorList>
            <person name="Tunstrom K."/>
        </authorList>
    </citation>
    <scope>NUCLEOTIDE SEQUENCE</scope>
</reference>
<keyword evidence="2" id="KW-1185">Reference proteome</keyword>
<proteinExistence type="predicted"/>
<name>A0AAU9TN89_EUPED</name>
<dbReference type="Proteomes" id="UP001153954">
    <property type="component" value="Unassembled WGS sequence"/>
</dbReference>
<gene>
    <name evidence="1" type="ORF">EEDITHA_LOCUS3619</name>
</gene>
<comment type="caution">
    <text evidence="1">The sequence shown here is derived from an EMBL/GenBank/DDBJ whole genome shotgun (WGS) entry which is preliminary data.</text>
</comment>
<evidence type="ECO:0000313" key="2">
    <source>
        <dbReference type="Proteomes" id="UP001153954"/>
    </source>
</evidence>
<sequence>MSMNGQDMRPFSLCKVGYSRLVNESPNDCYDAPLTIKAPKVQDIKRLLEFVPESERYFYEHLFHDSRNSATTEPDSEEEVE</sequence>
<dbReference type="AlphaFoldDB" id="A0AAU9TN89"/>
<evidence type="ECO:0000313" key="1">
    <source>
        <dbReference type="EMBL" id="CAH2087347.1"/>
    </source>
</evidence>
<organism evidence="1 2">
    <name type="scientific">Euphydryas editha</name>
    <name type="common">Edith's checkerspot</name>
    <dbReference type="NCBI Taxonomy" id="104508"/>
    <lineage>
        <taxon>Eukaryota</taxon>
        <taxon>Metazoa</taxon>
        <taxon>Ecdysozoa</taxon>
        <taxon>Arthropoda</taxon>
        <taxon>Hexapoda</taxon>
        <taxon>Insecta</taxon>
        <taxon>Pterygota</taxon>
        <taxon>Neoptera</taxon>
        <taxon>Endopterygota</taxon>
        <taxon>Lepidoptera</taxon>
        <taxon>Glossata</taxon>
        <taxon>Ditrysia</taxon>
        <taxon>Papilionoidea</taxon>
        <taxon>Nymphalidae</taxon>
        <taxon>Nymphalinae</taxon>
        <taxon>Euphydryas</taxon>
    </lineage>
</organism>
<dbReference type="EMBL" id="CAKOGL010000006">
    <property type="protein sequence ID" value="CAH2087347.1"/>
    <property type="molecule type" value="Genomic_DNA"/>
</dbReference>